<dbReference type="EMBL" id="MN739841">
    <property type="protein sequence ID" value="QHT74203.1"/>
    <property type="molecule type" value="Genomic_DNA"/>
</dbReference>
<organism evidence="1">
    <name type="scientific">viral metagenome</name>
    <dbReference type="NCBI Taxonomy" id="1070528"/>
    <lineage>
        <taxon>unclassified sequences</taxon>
        <taxon>metagenomes</taxon>
        <taxon>organismal metagenomes</taxon>
    </lineage>
</organism>
<proteinExistence type="predicted"/>
<sequence>MPYISKKRATEYGYDNPNLQTIQVPDKYPITDAKRWLKENGYLYKNHRKTTNYNRFIQNDVIRGAQYYSKTLPNGIILTFQKF</sequence>
<protein>
    <submittedName>
        <fullName evidence="1">Uncharacterized protein</fullName>
    </submittedName>
</protein>
<evidence type="ECO:0000313" key="1">
    <source>
        <dbReference type="EMBL" id="QHT74203.1"/>
    </source>
</evidence>
<accession>A0A6C0H2C7</accession>
<dbReference type="AlphaFoldDB" id="A0A6C0H2C7"/>
<reference evidence="1" key="1">
    <citation type="journal article" date="2020" name="Nature">
        <title>Giant virus diversity and host interactions through global metagenomics.</title>
        <authorList>
            <person name="Schulz F."/>
            <person name="Roux S."/>
            <person name="Paez-Espino D."/>
            <person name="Jungbluth S."/>
            <person name="Walsh D.A."/>
            <person name="Denef V.J."/>
            <person name="McMahon K.D."/>
            <person name="Konstantinidis K.T."/>
            <person name="Eloe-Fadrosh E.A."/>
            <person name="Kyrpides N.C."/>
            <person name="Woyke T."/>
        </authorList>
    </citation>
    <scope>NUCLEOTIDE SEQUENCE</scope>
    <source>
        <strain evidence="1">GVMAG-M-3300023179-4</strain>
    </source>
</reference>
<name>A0A6C0H2C7_9ZZZZ</name>